<dbReference type="AlphaFoldDB" id="A0AAD7H7C5"/>
<accession>A0AAD7H7C5</accession>
<dbReference type="EMBL" id="JARKIB010000329">
    <property type="protein sequence ID" value="KAJ7714190.1"/>
    <property type="molecule type" value="Genomic_DNA"/>
</dbReference>
<reference evidence="3" key="1">
    <citation type="submission" date="2023-03" db="EMBL/GenBank/DDBJ databases">
        <title>Massive genome expansion in bonnet fungi (Mycena s.s.) driven by repeated elements and novel gene families across ecological guilds.</title>
        <authorList>
            <consortium name="Lawrence Berkeley National Laboratory"/>
            <person name="Harder C.B."/>
            <person name="Miyauchi S."/>
            <person name="Viragh M."/>
            <person name="Kuo A."/>
            <person name="Thoen E."/>
            <person name="Andreopoulos B."/>
            <person name="Lu D."/>
            <person name="Skrede I."/>
            <person name="Drula E."/>
            <person name="Henrissat B."/>
            <person name="Morin E."/>
            <person name="Kohler A."/>
            <person name="Barry K."/>
            <person name="LaButti K."/>
            <person name="Morin E."/>
            <person name="Salamov A."/>
            <person name="Lipzen A."/>
            <person name="Mereny Z."/>
            <person name="Hegedus B."/>
            <person name="Baldrian P."/>
            <person name="Stursova M."/>
            <person name="Weitz H."/>
            <person name="Taylor A."/>
            <person name="Grigoriev I.V."/>
            <person name="Nagy L.G."/>
            <person name="Martin F."/>
            <person name="Kauserud H."/>
        </authorList>
    </citation>
    <scope>NUCLEOTIDE SEQUENCE</scope>
    <source>
        <strain evidence="3">CBHHK182m</strain>
    </source>
</reference>
<feature type="compositionally biased region" description="Low complexity" evidence="2">
    <location>
        <begin position="315"/>
        <end position="360"/>
    </location>
</feature>
<name>A0AAD7H7C5_9AGAR</name>
<keyword evidence="4" id="KW-1185">Reference proteome</keyword>
<gene>
    <name evidence="3" type="ORF">B0H16DRAFT_525949</name>
</gene>
<evidence type="ECO:0000313" key="3">
    <source>
        <dbReference type="EMBL" id="KAJ7714190.1"/>
    </source>
</evidence>
<sequence>MARSHRYRLVPQTVSSRSTPKRCIRSTPFTPILLLHRATRARFLRLRPCYAPRGRPLGVSLRIWAKCICSTMYTGRDVLFCVICRCRVGRRYSASSNVSKIKIETCAPSSTRARLVSNDTACTMRLYFCNAFPFFFSGNRSQGGKIFCVQQIGVSSSFLSFFLSILSMADTAPHPQILLPKIAPHLFPRVAGFKRPRRANRVNHSIPTPRPNRLNTFGAYTPTSPLAPVEVREPLIAAADDLHARLLSLQARVRALDAEIKDAEVDKRGLEEAVEALIEDAGVGASGSVKVLKGAEAPSGSMESDPHLDSLSTCSSPSAMREYSESSSDSELNSDSDSSLFEDNAGSENSAPSSPASPGSLDSECPSNALQAVRLPPPSRKTFQVTASAALAAMWQSPSDRLIKSVFLRARPVDLFLQSEFCCFRQSFRI</sequence>
<evidence type="ECO:0000256" key="2">
    <source>
        <dbReference type="SAM" id="MobiDB-lite"/>
    </source>
</evidence>
<protein>
    <submittedName>
        <fullName evidence="3">Uncharacterized protein</fullName>
    </submittedName>
</protein>
<comment type="caution">
    <text evidence="3">The sequence shown here is derived from an EMBL/GenBank/DDBJ whole genome shotgun (WGS) entry which is preliminary data.</text>
</comment>
<feature type="coiled-coil region" evidence="1">
    <location>
        <begin position="239"/>
        <end position="280"/>
    </location>
</feature>
<evidence type="ECO:0000313" key="4">
    <source>
        <dbReference type="Proteomes" id="UP001215598"/>
    </source>
</evidence>
<organism evidence="3 4">
    <name type="scientific">Mycena metata</name>
    <dbReference type="NCBI Taxonomy" id="1033252"/>
    <lineage>
        <taxon>Eukaryota</taxon>
        <taxon>Fungi</taxon>
        <taxon>Dikarya</taxon>
        <taxon>Basidiomycota</taxon>
        <taxon>Agaricomycotina</taxon>
        <taxon>Agaricomycetes</taxon>
        <taxon>Agaricomycetidae</taxon>
        <taxon>Agaricales</taxon>
        <taxon>Marasmiineae</taxon>
        <taxon>Mycenaceae</taxon>
        <taxon>Mycena</taxon>
    </lineage>
</organism>
<evidence type="ECO:0000256" key="1">
    <source>
        <dbReference type="SAM" id="Coils"/>
    </source>
</evidence>
<proteinExistence type="predicted"/>
<dbReference type="Proteomes" id="UP001215598">
    <property type="component" value="Unassembled WGS sequence"/>
</dbReference>
<feature type="region of interest" description="Disordered" evidence="2">
    <location>
        <begin position="294"/>
        <end position="366"/>
    </location>
</feature>
<keyword evidence="1" id="KW-0175">Coiled coil</keyword>